<reference evidence="1" key="1">
    <citation type="submission" date="2014-11" db="EMBL/GenBank/DDBJ databases">
        <authorList>
            <person name="Amaro Gonzalez C."/>
        </authorList>
    </citation>
    <scope>NUCLEOTIDE SEQUENCE</scope>
</reference>
<sequence>MSLCTYCNKTQCIYITKQKCITKT</sequence>
<protein>
    <submittedName>
        <fullName evidence="1">Uncharacterized protein</fullName>
    </submittedName>
</protein>
<evidence type="ECO:0000313" key="1">
    <source>
        <dbReference type="EMBL" id="JAH14765.1"/>
    </source>
</evidence>
<proteinExistence type="predicted"/>
<organism evidence="1">
    <name type="scientific">Anguilla anguilla</name>
    <name type="common">European freshwater eel</name>
    <name type="synonym">Muraena anguilla</name>
    <dbReference type="NCBI Taxonomy" id="7936"/>
    <lineage>
        <taxon>Eukaryota</taxon>
        <taxon>Metazoa</taxon>
        <taxon>Chordata</taxon>
        <taxon>Craniata</taxon>
        <taxon>Vertebrata</taxon>
        <taxon>Euteleostomi</taxon>
        <taxon>Actinopterygii</taxon>
        <taxon>Neopterygii</taxon>
        <taxon>Teleostei</taxon>
        <taxon>Anguilliformes</taxon>
        <taxon>Anguillidae</taxon>
        <taxon>Anguilla</taxon>
    </lineage>
</organism>
<name>A0A0E9QEM4_ANGAN</name>
<dbReference type="EMBL" id="GBXM01093812">
    <property type="protein sequence ID" value="JAH14765.1"/>
    <property type="molecule type" value="Transcribed_RNA"/>
</dbReference>
<reference evidence="1" key="2">
    <citation type="journal article" date="2015" name="Fish Shellfish Immunol.">
        <title>Early steps in the European eel (Anguilla anguilla)-Vibrio vulnificus interaction in the gills: Role of the RtxA13 toxin.</title>
        <authorList>
            <person name="Callol A."/>
            <person name="Pajuelo D."/>
            <person name="Ebbesson L."/>
            <person name="Teles M."/>
            <person name="MacKenzie S."/>
            <person name="Amaro C."/>
        </authorList>
    </citation>
    <scope>NUCLEOTIDE SEQUENCE</scope>
</reference>
<dbReference type="AlphaFoldDB" id="A0A0E9QEM4"/>
<accession>A0A0E9QEM4</accession>